<gene>
    <name evidence="3" type="ORF">NOR51B_2671</name>
</gene>
<keyword evidence="4" id="KW-1185">Reference proteome</keyword>
<dbReference type="GO" id="GO:0006508">
    <property type="term" value="P:proteolysis"/>
    <property type="evidence" value="ECO:0007669"/>
    <property type="project" value="InterPro"/>
</dbReference>
<feature type="domain" description="Gingipain" evidence="2">
    <location>
        <begin position="364"/>
        <end position="704"/>
    </location>
</feature>
<keyword evidence="1" id="KW-0732">Signal</keyword>
<evidence type="ECO:0000256" key="1">
    <source>
        <dbReference type="ARBA" id="ARBA00022729"/>
    </source>
</evidence>
<evidence type="ECO:0000259" key="2">
    <source>
        <dbReference type="Pfam" id="PF01364"/>
    </source>
</evidence>
<evidence type="ECO:0000313" key="3">
    <source>
        <dbReference type="EMBL" id="EED36719.1"/>
    </source>
</evidence>
<accession>B8KYL6</accession>
<dbReference type="EMBL" id="DS999411">
    <property type="protein sequence ID" value="EED36719.1"/>
    <property type="molecule type" value="Genomic_DNA"/>
</dbReference>
<dbReference type="InterPro" id="IPR029030">
    <property type="entry name" value="Caspase-like_dom_sf"/>
</dbReference>
<dbReference type="Gene3D" id="3.40.50.1460">
    <property type="match status" value="1"/>
</dbReference>
<dbReference type="Gene3D" id="3.40.50.10390">
    <property type="entry name" value="Gingipain r, domain 1"/>
    <property type="match status" value="1"/>
</dbReference>
<proteinExistence type="predicted"/>
<dbReference type="InterPro" id="IPR029031">
    <property type="entry name" value="Gingipain_N_sf"/>
</dbReference>
<organism evidence="3 4">
    <name type="scientific">Luminiphilus syltensis NOR5-1B</name>
    <dbReference type="NCBI Taxonomy" id="565045"/>
    <lineage>
        <taxon>Bacteria</taxon>
        <taxon>Pseudomonadati</taxon>
        <taxon>Pseudomonadota</taxon>
        <taxon>Gammaproteobacteria</taxon>
        <taxon>Cellvibrionales</taxon>
        <taxon>Halieaceae</taxon>
        <taxon>Luminiphilus</taxon>
    </lineage>
</organism>
<sequence>MSISYSSPTLHPLCGQFEHQEMESTVIGANGRFGLLHGLCGRTGIPFSQPMFAMIFCMAATSALGQSSGAYNIAVLDDARYRVGFEDLTASELPIPSGQLRLSHRGLPIDIDVFDGGDGRFGPGDYFHFTGRRLRGDHSWFDPYSAYNVYQLTTEISRPAAVVGKKPSPSVPIIEHLEKELMRVALPRATEPAALEPWYWQRISQVKGDHFSYRLSWSAPPRRLRVALAGLTDDQNATVAGVPQHWLQVYLAGRLVAQSSWEGQEPEIVVIDDLQLEETDASGALLELRIPQRIDPKTGRQLVDAALLNWIELEYPAGDDHQHTILDRSASHRLRVPEGVLSPERVIPVSPQPDLKSPSLQADYLMIVHSTLRTSLEPLAEFHRNRGRTVVVADVEAIFDQFNNGIHAPDALRRFVQYARSHWQKPAPAMLLLVGDASWERATPTGNSRNLVPTEQVMVQGHFAASDNRLVSVEGDDYLPDLAVGRLPAGSPEELDRMVNKVIAHGSRASATDKSLQAVWIAGEDRSFQKITDALARQAEIKGAINTRIYPAENQGQNEVFAALNGDADVVHFLGHGGRFVWRTGPPDLRTAADLFSVESLTDLDAKKDLPLVLSMTCSSGPFDHPNANSLAEVFLTAENRGAFAVVAASWRVVPVHAFSERLLRFLLIPGTPIGTALMKAKRAERHRSLVESYNLLGDPAMPLRFGTSHE</sequence>
<dbReference type="CDD" id="cd10914">
    <property type="entry name" value="Peptidase_C25_N_1"/>
    <property type="match status" value="1"/>
</dbReference>
<dbReference type="Pfam" id="PF01364">
    <property type="entry name" value="Peptidase_C25"/>
    <property type="match status" value="1"/>
</dbReference>
<dbReference type="Proteomes" id="UP000004699">
    <property type="component" value="Unassembled WGS sequence"/>
</dbReference>
<dbReference type="InterPro" id="IPR001769">
    <property type="entry name" value="Gingipain"/>
</dbReference>
<dbReference type="STRING" id="565045.NOR51B_2671"/>
<reference evidence="4" key="1">
    <citation type="journal article" date="2013" name="BMC Microbiol.">
        <title>Taxonomy and evolution of bacteriochlorophyll a-containing members of the OM60/NOR5 clade of marine gammaproteobacteria: description of Luminiphilus syltensis gen. nov., sp. nov., reclassification of Haliea rubra as Pseudohaliea rubra gen. nov., comb. nov., and emendation of Chromatocurvus halotolerans.</title>
        <authorList>
            <person name="Spring S."/>
            <person name="Riedel T."/>
            <person name="Sproer C."/>
            <person name="Yan S."/>
            <person name="Harder J."/>
            <person name="Fuchs B.M."/>
        </authorList>
    </citation>
    <scope>NUCLEOTIDE SEQUENCE [LARGE SCALE GENOMIC DNA]</scope>
    <source>
        <strain evidence="4">NOR51-B</strain>
    </source>
</reference>
<dbReference type="eggNOG" id="COG1572">
    <property type="taxonomic scope" value="Bacteria"/>
</dbReference>
<evidence type="ECO:0000313" key="4">
    <source>
        <dbReference type="Proteomes" id="UP000004699"/>
    </source>
</evidence>
<name>B8KYL6_9GAMM</name>
<protein>
    <recommendedName>
        <fullName evidence="2">Gingipain domain-containing protein</fullName>
    </recommendedName>
</protein>
<dbReference type="GO" id="GO:0008234">
    <property type="term" value="F:cysteine-type peptidase activity"/>
    <property type="evidence" value="ECO:0007669"/>
    <property type="project" value="InterPro"/>
</dbReference>
<dbReference type="HOGENOM" id="CLU_388208_0_0_6"/>
<dbReference type="SUPFAM" id="SSF52129">
    <property type="entry name" value="Caspase-like"/>
    <property type="match status" value="1"/>
</dbReference>
<dbReference type="AlphaFoldDB" id="B8KYL6"/>